<dbReference type="SMART" id="SM00823">
    <property type="entry name" value="PKS_PP"/>
    <property type="match status" value="2"/>
</dbReference>
<dbReference type="Gene3D" id="3.40.50.980">
    <property type="match status" value="2"/>
</dbReference>
<evidence type="ECO:0000256" key="8">
    <source>
        <dbReference type="ARBA" id="ARBA00022840"/>
    </source>
</evidence>
<dbReference type="GO" id="GO:0005524">
    <property type="term" value="F:ATP binding"/>
    <property type="evidence" value="ECO:0007669"/>
    <property type="project" value="UniProtKB-KW"/>
</dbReference>
<protein>
    <submittedName>
        <fullName evidence="10">Diguanylate cyclase</fullName>
    </submittedName>
</protein>
<dbReference type="FunFam" id="3.30.559.30:FF:000001">
    <property type="entry name" value="Non-ribosomal peptide synthetase"/>
    <property type="match status" value="1"/>
</dbReference>
<comment type="similarity">
    <text evidence="2">Belongs to the ATP-dependent AMP-binding enzyme family.</text>
</comment>
<dbReference type="InterPro" id="IPR009081">
    <property type="entry name" value="PP-bd_ACP"/>
</dbReference>
<dbReference type="InterPro" id="IPR020845">
    <property type="entry name" value="AMP-binding_CS"/>
</dbReference>
<dbReference type="InterPro" id="IPR020806">
    <property type="entry name" value="PKS_PP-bd"/>
</dbReference>
<evidence type="ECO:0000256" key="2">
    <source>
        <dbReference type="ARBA" id="ARBA00006432"/>
    </source>
</evidence>
<accession>A0A073KBV0</accession>
<keyword evidence="11" id="KW-1185">Reference proteome</keyword>
<dbReference type="InterPro" id="IPR036736">
    <property type="entry name" value="ACP-like_sf"/>
</dbReference>
<dbReference type="NCBIfam" id="TIGR01733">
    <property type="entry name" value="AA-adenyl-dom"/>
    <property type="match status" value="2"/>
</dbReference>
<dbReference type="Gene3D" id="2.30.38.10">
    <property type="entry name" value="Luciferase, Domain 3"/>
    <property type="match status" value="1"/>
</dbReference>
<organism evidence="10 11">
    <name type="scientific">Bacillus gaemokensis</name>
    <dbReference type="NCBI Taxonomy" id="574375"/>
    <lineage>
        <taxon>Bacteria</taxon>
        <taxon>Bacillati</taxon>
        <taxon>Bacillota</taxon>
        <taxon>Bacilli</taxon>
        <taxon>Bacillales</taxon>
        <taxon>Bacillaceae</taxon>
        <taxon>Bacillus</taxon>
        <taxon>Bacillus cereus group</taxon>
    </lineage>
</organism>
<dbReference type="FunFam" id="2.30.38.10:FF:000001">
    <property type="entry name" value="Non-ribosomal peptide synthetase PvdI"/>
    <property type="match status" value="2"/>
</dbReference>
<keyword evidence="8" id="KW-0067">ATP-binding</keyword>
<dbReference type="InterPro" id="IPR042099">
    <property type="entry name" value="ANL_N_sf"/>
</dbReference>
<dbReference type="eggNOG" id="COG1020">
    <property type="taxonomic scope" value="Bacteria"/>
</dbReference>
<name>A0A073KBV0_9BACI</name>
<dbReference type="Pfam" id="PF00975">
    <property type="entry name" value="Thioesterase"/>
    <property type="match status" value="1"/>
</dbReference>
<dbReference type="PANTHER" id="PTHR45527">
    <property type="entry name" value="NONRIBOSOMAL PEPTIDE SYNTHETASE"/>
    <property type="match status" value="1"/>
</dbReference>
<dbReference type="Gene3D" id="3.40.50.12780">
    <property type="entry name" value="N-terminal domain of ligase-like"/>
    <property type="match status" value="1"/>
</dbReference>
<dbReference type="InterPro" id="IPR000873">
    <property type="entry name" value="AMP-dep_synth/lig_dom"/>
</dbReference>
<dbReference type="InterPro" id="IPR020802">
    <property type="entry name" value="TesA-like"/>
</dbReference>
<dbReference type="OrthoDB" id="9765680at2"/>
<dbReference type="InterPro" id="IPR029058">
    <property type="entry name" value="AB_hydrolase_fold"/>
</dbReference>
<keyword evidence="7" id="KW-0547">Nucleotide-binding</keyword>
<dbReference type="FunFam" id="3.40.50.980:FF:000001">
    <property type="entry name" value="Non-ribosomal peptide synthetase"/>
    <property type="match status" value="2"/>
</dbReference>
<dbReference type="Pfam" id="PF00501">
    <property type="entry name" value="AMP-binding"/>
    <property type="match status" value="2"/>
</dbReference>
<keyword evidence="6" id="KW-0677">Repeat</keyword>
<dbReference type="FunFam" id="3.40.50.12780:FF:000012">
    <property type="entry name" value="Non-ribosomal peptide synthetase"/>
    <property type="match status" value="2"/>
</dbReference>
<dbReference type="FunFam" id="3.40.50.980:FF:000002">
    <property type="entry name" value="Enterobactin synthetase component F"/>
    <property type="match status" value="1"/>
</dbReference>
<comment type="cofactor">
    <cofactor evidence="1">
        <name>pantetheine 4'-phosphate</name>
        <dbReference type="ChEBI" id="CHEBI:47942"/>
    </cofactor>
</comment>
<evidence type="ECO:0000259" key="9">
    <source>
        <dbReference type="PROSITE" id="PS50075"/>
    </source>
</evidence>
<dbReference type="STRING" id="574375.AZF08_15660"/>
<dbReference type="EMBL" id="JOTM01000010">
    <property type="protein sequence ID" value="KEK23981.1"/>
    <property type="molecule type" value="Genomic_DNA"/>
</dbReference>
<dbReference type="Gene3D" id="3.30.559.30">
    <property type="entry name" value="Nonribosomal peptide synthetase, condensation domain"/>
    <property type="match status" value="2"/>
</dbReference>
<dbReference type="FunFam" id="3.30.559.10:FF:000012">
    <property type="entry name" value="Non-ribosomal peptide synthetase"/>
    <property type="match status" value="1"/>
</dbReference>
<dbReference type="SUPFAM" id="SSF53474">
    <property type="entry name" value="alpha/beta-Hydrolases"/>
    <property type="match status" value="1"/>
</dbReference>
<keyword evidence="5" id="KW-0436">Ligase</keyword>
<dbReference type="GO" id="GO:0031177">
    <property type="term" value="F:phosphopantetheine binding"/>
    <property type="evidence" value="ECO:0007669"/>
    <property type="project" value="InterPro"/>
</dbReference>
<dbReference type="CDD" id="cd12116">
    <property type="entry name" value="A_NRPS_Ta1_like"/>
    <property type="match status" value="1"/>
</dbReference>
<dbReference type="RefSeq" id="WP_033674841.1">
    <property type="nucleotide sequence ID" value="NZ_JOTM01000010.1"/>
</dbReference>
<dbReference type="InterPro" id="IPR010071">
    <property type="entry name" value="AA_adenyl_dom"/>
</dbReference>
<dbReference type="Pfam" id="PF00668">
    <property type="entry name" value="Condensation"/>
    <property type="match status" value="2"/>
</dbReference>
<dbReference type="GO" id="GO:0016874">
    <property type="term" value="F:ligase activity"/>
    <property type="evidence" value="ECO:0007669"/>
    <property type="project" value="UniProtKB-KW"/>
</dbReference>
<dbReference type="Pfam" id="PF00550">
    <property type="entry name" value="PP-binding"/>
    <property type="match status" value="2"/>
</dbReference>
<dbReference type="InterPro" id="IPR023213">
    <property type="entry name" value="CAT-like_dom_sf"/>
</dbReference>
<keyword evidence="3" id="KW-0596">Phosphopantetheine</keyword>
<feature type="domain" description="Carrier" evidence="9">
    <location>
        <begin position="2039"/>
        <end position="2114"/>
    </location>
</feature>
<dbReference type="CDD" id="cd19538">
    <property type="entry name" value="LCL_NRPS"/>
    <property type="match status" value="1"/>
</dbReference>
<dbReference type="SMART" id="SM00824">
    <property type="entry name" value="PKS_TE"/>
    <property type="match status" value="1"/>
</dbReference>
<dbReference type="NCBIfam" id="NF003417">
    <property type="entry name" value="PRK04813.1"/>
    <property type="match status" value="2"/>
</dbReference>
<dbReference type="Pfam" id="PF13193">
    <property type="entry name" value="AMP-binding_C"/>
    <property type="match status" value="2"/>
</dbReference>
<dbReference type="GO" id="GO:0044550">
    <property type="term" value="P:secondary metabolite biosynthetic process"/>
    <property type="evidence" value="ECO:0007669"/>
    <property type="project" value="UniProtKB-ARBA"/>
</dbReference>
<dbReference type="Gene3D" id="3.30.559.10">
    <property type="entry name" value="Chloramphenicol acetyltransferase-like domain"/>
    <property type="match status" value="2"/>
</dbReference>
<evidence type="ECO:0000256" key="3">
    <source>
        <dbReference type="ARBA" id="ARBA00022450"/>
    </source>
</evidence>
<dbReference type="SUPFAM" id="SSF47336">
    <property type="entry name" value="ACP-like"/>
    <property type="match status" value="2"/>
</dbReference>
<evidence type="ECO:0000313" key="10">
    <source>
        <dbReference type="EMBL" id="KEK23981.1"/>
    </source>
</evidence>
<dbReference type="FunFam" id="3.30.300.30:FF:000010">
    <property type="entry name" value="Enterobactin synthetase component F"/>
    <property type="match status" value="2"/>
</dbReference>
<comment type="caution">
    <text evidence="10">The sequence shown here is derived from an EMBL/GenBank/DDBJ whole genome shotgun (WGS) entry which is preliminary data.</text>
</comment>
<sequence length="2385" mass="266876">MSHCQKVRHLLSGAQTGMWFAQQLDPENPIYNTGEYIEIHGAVDTEIFELAVRKVVMEAESLHVHFEEDENGAWQVIDATPEFHMHIIDVRAEENPQKAAEAWMELDLSTPVNLKKDKLYTEALFKVASNRFFWYQRIHHIVMDGYGFSLLAERVAKVYTALMNNQSYDERPFGTLNTILEEDAAYRASEQFEKDRSFWLGRFQDQPEVVSLAERAPRTSKTFLRQTAYLSRLSTESLQKAAKDCNANWPELIIAATAIYIHKLTSAQDVVLGLPMMGRLGSASINIPGMVMNVVPLRLSISSNMSFAEVVKQVSNEVRDIRRHHKYRHEELRRDLKLLGENQRLFGPMVNVLPFDYALSFAGNHGVKHNLSAGPVEDLSINVSNEFGGNGLRINFDANPEVYTLEELLTHKKRFMNILENVSDLQVNSPIGKIELLLHEERKQVLVEWNQTTKENTLVSLPALIENQVSKSPDTIAVVCDEIELTYRELNEQANRLAHLLLERGVQPKQFVALVFPRSVEMVIGMLAVLKTGAAYLPIDPEYPEDRITYILSDAQPACILTHSSISANLPNTDHTQRFVLDNEDTKEELRGYPKNNIDSFDGGSFLNPAYTIYTSGSTGKPKGVVVPMQSLSNFLLAMQDQFSLHANDRLLAVTTFAFDISALEIYLPLISGASVQVAQKEVVQDSSALTEIIQKENITIMQATPTLWHALVTDYPERLIGLKVLVGGEALPSNLASRLKELNCHITNLYGPTETTIWSTSMHINEEETGIPSIGKPIWNTEVYVLDAGLRPVPPGVIGELYIAGTGLANGYLGRPELTAERFVANPFGTPGTRMYRTGDLVKWRKDGSLDYVSRADHQIKIRGFRIELSEVEAVLHQHPRIEQVVVIVREDRPGDKRLVAYIVPHAEGIIDSTEVRTYAAESLPGYMIPSAIMMLSELPMTPNGKINRKALPAPDFNLLVSERVARNPKEEILCDLFAEVLSLARIGIDDNFFEIGGHSLLAARLMGRIRETLGVELGIGKLFESPTVAELAKQLDSAQSARPAIQKVKRPKEVPLSFAQRRLWFLNCLEGPSPTYNIPVVIRMSGELNRGALQSAIYDIVDRHETLRTIFPDKLGTSYQQIVETAKVNPNLIVTHTTESELPELLAEAVRYSFKLAEEPAIRMELFEIKPDEHVLLVLLHHIVGDGWSLNPLTRDLEAAYQAHCKGESVQWKSLPVQYADYALWQQELLGNENTQDSLISQQIDFWKEELKGLPDQLELPTDYQRPVETSYRGETLDFHVNPELHERLLALARKNGVSLFMVLQSGLAALLTRLGAGTDIPIGSPIAGRNDDALGDIVGLFVNTLVLRTDTSGDPSFNELLSRVRKVNLSAYEHQDVPFERLVEVLNPVRSRNSHPLFQIMLAFQNTPEATLDMPNLETSLEIKSVGSSKFDMTIELSEHSTSEGEPNGLHGLLEFSTDLFKRDTAQKLASRLIRLLEDAVENPDQSIGRLEILETEERQTVLEKWNGGFQIGPEMTLPELFEKQVRTTPDAIAVVFEDATLSYEELNKRANKLARLLIAKGVGPEQMVALAMPRSLDMVVSLLAVLKAGAGYLPLDPDYPSDRISFMLSDAKPVCMIMNRQVAIESEETLKIVVDDLKTIEELDKYGEENIEDTERMQSLSPLHIAYVIYTSGSTGRPKGVMIPHQNVIRLLGATDHWFQFDSEDVWTMFHSYAFDFSVWEIWGPLLYGGRLVVVPHTVSRSPREFLNLLVQEKVTVLNQTPSAFYQLMQADRENVEVGQKLSLRYVVFGGEALELSRLEDWYSRHPENSPKLINMYGITETTVHVSYIELDQNIVSLRANSLIGCSIPDLKVYVLDNYLQPVPPGVVGEMYVAGAGLARGYLGRAGLTAERFIADPYGKPGTRMYRTGDLARWRQDGTLDYIGRADHQIKIRGFRIELGEIEAVIMQHPHVEQVAVIVREDQPGDKRLVAYIVSSENRGVDTAEMRQYVGLSLPDYMVPYAFVMIGELPLTPNGKLDRKALPAPEFTVSTISRGPRTPKEEILCDLFTEVLNLPRIGIDDGFFDLGGHSLLAVQLMSRIKEALGVELSIGSLFAAPTVAGLAERLEMGTSQSALDVILPLRTSGEELPMFCVHPAGGLSWCYAGLMKSLGTDYPIYGVQARGIAKNEELPKSLEEMATDYLKHVREIQPHGPYRLLGWSLGGNVVHAMATQLQNQGEEVELLVMLDSYPGHFLPNTEAPSEEEALIALLALGGYDPDNMDGKPLDMANAIDILRRDGSALASLEEETILNLKETYVNSVGLLGKYVPKLFRGNIVFFRSTIIPEWFDPISPDTWHSYIDGELEQYEIDCRHKDLCQPGPLTEIGQVLANRLHGMRGVSKV</sequence>
<feature type="domain" description="Carrier" evidence="9">
    <location>
        <begin position="966"/>
        <end position="1041"/>
    </location>
</feature>
<dbReference type="SUPFAM" id="SSF52777">
    <property type="entry name" value="CoA-dependent acyltransferases"/>
    <property type="match status" value="4"/>
</dbReference>
<evidence type="ECO:0000256" key="4">
    <source>
        <dbReference type="ARBA" id="ARBA00022553"/>
    </source>
</evidence>
<dbReference type="GO" id="GO:0043041">
    <property type="term" value="P:amino acid activation for nonribosomal peptide biosynthetic process"/>
    <property type="evidence" value="ECO:0007669"/>
    <property type="project" value="TreeGrafter"/>
</dbReference>
<evidence type="ECO:0000256" key="6">
    <source>
        <dbReference type="ARBA" id="ARBA00022737"/>
    </source>
</evidence>
<dbReference type="CDD" id="cd19533">
    <property type="entry name" value="starter-C_NRPS"/>
    <property type="match status" value="1"/>
</dbReference>
<evidence type="ECO:0000256" key="1">
    <source>
        <dbReference type="ARBA" id="ARBA00001957"/>
    </source>
</evidence>
<dbReference type="SUPFAM" id="SSF56801">
    <property type="entry name" value="Acetyl-CoA synthetase-like"/>
    <property type="match status" value="2"/>
</dbReference>
<evidence type="ECO:0000256" key="5">
    <source>
        <dbReference type="ARBA" id="ARBA00022598"/>
    </source>
</evidence>
<evidence type="ECO:0000313" key="11">
    <source>
        <dbReference type="Proteomes" id="UP000027778"/>
    </source>
</evidence>
<proteinExistence type="inferred from homology"/>
<dbReference type="PROSITE" id="PS50075">
    <property type="entry name" value="CARRIER"/>
    <property type="match status" value="2"/>
</dbReference>
<dbReference type="PANTHER" id="PTHR45527:SF14">
    <property type="entry name" value="PLIPASTATIN SYNTHASE SUBUNIT B"/>
    <property type="match status" value="1"/>
</dbReference>
<dbReference type="FunFam" id="1.10.1200.10:FF:000005">
    <property type="entry name" value="Nonribosomal peptide synthetase 1"/>
    <property type="match status" value="2"/>
</dbReference>
<dbReference type="CDD" id="cd17643">
    <property type="entry name" value="A_NRPS_Cytc1-like"/>
    <property type="match status" value="1"/>
</dbReference>
<dbReference type="InterPro" id="IPR025110">
    <property type="entry name" value="AMP-bd_C"/>
</dbReference>
<dbReference type="InterPro" id="IPR045851">
    <property type="entry name" value="AMP-bd_C_sf"/>
</dbReference>
<dbReference type="Gene3D" id="3.40.50.1820">
    <property type="entry name" value="alpha/beta hydrolase"/>
    <property type="match status" value="1"/>
</dbReference>
<evidence type="ECO:0000256" key="7">
    <source>
        <dbReference type="ARBA" id="ARBA00022741"/>
    </source>
</evidence>
<keyword evidence="4" id="KW-0597">Phosphoprotein</keyword>
<gene>
    <name evidence="10" type="ORF">BAGA_04495</name>
</gene>
<dbReference type="Proteomes" id="UP000027778">
    <property type="component" value="Unassembled WGS sequence"/>
</dbReference>
<dbReference type="PROSITE" id="PS00455">
    <property type="entry name" value="AMP_BINDING"/>
    <property type="match status" value="1"/>
</dbReference>
<dbReference type="Gene3D" id="1.10.1200.10">
    <property type="entry name" value="ACP-like"/>
    <property type="match status" value="1"/>
</dbReference>
<dbReference type="InterPro" id="IPR001031">
    <property type="entry name" value="Thioesterase"/>
</dbReference>
<dbReference type="InterPro" id="IPR001242">
    <property type="entry name" value="Condensation_dom"/>
</dbReference>
<dbReference type="Gene3D" id="3.30.300.30">
    <property type="match status" value="2"/>
</dbReference>
<reference evidence="10 11" key="1">
    <citation type="submission" date="2014-06" db="EMBL/GenBank/DDBJ databases">
        <title>Draft genome sequence of Bacillus gaemokensis JCM 15801 (MCCC 1A00707).</title>
        <authorList>
            <person name="Lai Q."/>
            <person name="Liu Y."/>
            <person name="Shao Z."/>
        </authorList>
    </citation>
    <scope>NUCLEOTIDE SEQUENCE [LARGE SCALE GENOMIC DNA]</scope>
    <source>
        <strain evidence="10 11">JCM 15801</strain>
    </source>
</reference>
<dbReference type="GO" id="GO:0005829">
    <property type="term" value="C:cytosol"/>
    <property type="evidence" value="ECO:0007669"/>
    <property type="project" value="TreeGrafter"/>
</dbReference>
<dbReference type="GO" id="GO:0008610">
    <property type="term" value="P:lipid biosynthetic process"/>
    <property type="evidence" value="ECO:0007669"/>
    <property type="project" value="UniProtKB-ARBA"/>
</dbReference>